<dbReference type="HOGENOM" id="CLU_012184_1_3_1"/>
<evidence type="ECO:0000313" key="10">
    <source>
        <dbReference type="EMBL" id="ESO96545.1"/>
    </source>
</evidence>
<dbReference type="InterPro" id="IPR013128">
    <property type="entry name" value="Peptidase_C1A"/>
</dbReference>
<organism evidence="10 11">
    <name type="scientific">Lottia gigantea</name>
    <name type="common">Giant owl limpet</name>
    <dbReference type="NCBI Taxonomy" id="225164"/>
    <lineage>
        <taxon>Eukaryota</taxon>
        <taxon>Metazoa</taxon>
        <taxon>Spiralia</taxon>
        <taxon>Lophotrochozoa</taxon>
        <taxon>Mollusca</taxon>
        <taxon>Gastropoda</taxon>
        <taxon>Patellogastropoda</taxon>
        <taxon>Lottioidea</taxon>
        <taxon>Lottiidae</taxon>
        <taxon>Lottia</taxon>
    </lineage>
</organism>
<evidence type="ECO:0000313" key="11">
    <source>
        <dbReference type="Proteomes" id="UP000030746"/>
    </source>
</evidence>
<dbReference type="GeneID" id="20238231"/>
<evidence type="ECO:0000256" key="3">
    <source>
        <dbReference type="ARBA" id="ARBA00022801"/>
    </source>
</evidence>
<keyword evidence="4" id="KW-0788">Thiol protease</keyword>
<dbReference type="InterPro" id="IPR038765">
    <property type="entry name" value="Papain-like_cys_pep_sf"/>
</dbReference>
<dbReference type="Gene3D" id="3.90.70.10">
    <property type="entry name" value="Cysteine proteinases"/>
    <property type="match status" value="1"/>
</dbReference>
<evidence type="ECO:0000256" key="2">
    <source>
        <dbReference type="ARBA" id="ARBA00022670"/>
    </source>
</evidence>
<feature type="domain" description="Cathepsin propeptide inhibitor" evidence="9">
    <location>
        <begin position="31"/>
        <end position="87"/>
    </location>
</feature>
<keyword evidence="7" id="KW-0732">Signal</keyword>
<evidence type="ECO:0000259" key="9">
    <source>
        <dbReference type="SMART" id="SM00848"/>
    </source>
</evidence>
<evidence type="ECO:0000259" key="8">
    <source>
        <dbReference type="SMART" id="SM00645"/>
    </source>
</evidence>
<keyword evidence="11" id="KW-1185">Reference proteome</keyword>
<dbReference type="InterPro" id="IPR000169">
    <property type="entry name" value="Pept_cys_AS"/>
</dbReference>
<evidence type="ECO:0000256" key="4">
    <source>
        <dbReference type="ARBA" id="ARBA00022807"/>
    </source>
</evidence>
<dbReference type="InterPro" id="IPR025660">
    <property type="entry name" value="Pept_his_AS"/>
</dbReference>
<dbReference type="KEGG" id="lgi:LOTGIDRAFT_159961"/>
<dbReference type="PROSITE" id="PS00639">
    <property type="entry name" value="THIOL_PROTEASE_HIS"/>
    <property type="match status" value="1"/>
</dbReference>
<reference evidence="10 11" key="1">
    <citation type="journal article" date="2013" name="Nature">
        <title>Insights into bilaterian evolution from three spiralian genomes.</title>
        <authorList>
            <person name="Simakov O."/>
            <person name="Marletaz F."/>
            <person name="Cho S.J."/>
            <person name="Edsinger-Gonzales E."/>
            <person name="Havlak P."/>
            <person name="Hellsten U."/>
            <person name="Kuo D.H."/>
            <person name="Larsson T."/>
            <person name="Lv J."/>
            <person name="Arendt D."/>
            <person name="Savage R."/>
            <person name="Osoegawa K."/>
            <person name="de Jong P."/>
            <person name="Grimwood J."/>
            <person name="Chapman J.A."/>
            <person name="Shapiro H."/>
            <person name="Aerts A."/>
            <person name="Otillar R.P."/>
            <person name="Terry A.Y."/>
            <person name="Boore J.L."/>
            <person name="Grigoriev I.V."/>
            <person name="Lindberg D.R."/>
            <person name="Seaver E.C."/>
            <person name="Weisblat D.A."/>
            <person name="Putnam N.H."/>
            <person name="Rokhsar D.S."/>
        </authorList>
    </citation>
    <scope>NUCLEOTIDE SEQUENCE [LARGE SCALE GENOMIC DNA]</scope>
</reference>
<dbReference type="CTD" id="20238231"/>
<dbReference type="SMART" id="SM00848">
    <property type="entry name" value="Inhibitor_I29"/>
    <property type="match status" value="1"/>
</dbReference>
<name>V4AP27_LOTGI</name>
<dbReference type="Proteomes" id="UP000030746">
    <property type="component" value="Unassembled WGS sequence"/>
</dbReference>
<dbReference type="STRING" id="225164.V4AP27"/>
<comment type="similarity">
    <text evidence="1">Belongs to the peptidase C1 family.</text>
</comment>
<keyword evidence="6" id="KW-1015">Disulfide bond</keyword>
<evidence type="ECO:0000256" key="1">
    <source>
        <dbReference type="ARBA" id="ARBA00008455"/>
    </source>
</evidence>
<dbReference type="CDD" id="cd02248">
    <property type="entry name" value="Peptidase_C1A"/>
    <property type="match status" value="1"/>
</dbReference>
<dbReference type="Pfam" id="PF08246">
    <property type="entry name" value="Inhibitor_I29"/>
    <property type="match status" value="1"/>
</dbReference>
<dbReference type="SUPFAM" id="SSF54001">
    <property type="entry name" value="Cysteine proteinases"/>
    <property type="match status" value="1"/>
</dbReference>
<accession>V4AP27</accession>
<feature type="domain" description="Peptidase C1A papain C-terminal" evidence="8">
    <location>
        <begin position="115"/>
        <end position="366"/>
    </location>
</feature>
<dbReference type="InterPro" id="IPR039417">
    <property type="entry name" value="Peptidase_C1A_papain-like"/>
</dbReference>
<feature type="signal peptide" evidence="7">
    <location>
        <begin position="1"/>
        <end position="16"/>
    </location>
</feature>
<keyword evidence="5" id="KW-0865">Zymogen</keyword>
<proteinExistence type="inferred from homology"/>
<protein>
    <submittedName>
        <fullName evidence="10">Uncharacterized protein</fullName>
    </submittedName>
</protein>
<dbReference type="GO" id="GO:0006508">
    <property type="term" value="P:proteolysis"/>
    <property type="evidence" value="ECO:0007669"/>
    <property type="project" value="UniProtKB-KW"/>
</dbReference>
<dbReference type="InterPro" id="IPR013201">
    <property type="entry name" value="Prot_inhib_I29"/>
</dbReference>
<keyword evidence="2" id="KW-0645">Protease</keyword>
<feature type="chain" id="PRO_5018748304" evidence="7">
    <location>
        <begin position="17"/>
        <end position="369"/>
    </location>
</feature>
<evidence type="ECO:0000256" key="5">
    <source>
        <dbReference type="ARBA" id="ARBA00023145"/>
    </source>
</evidence>
<dbReference type="EMBL" id="KB201459">
    <property type="protein sequence ID" value="ESO96545.1"/>
    <property type="molecule type" value="Genomic_DNA"/>
</dbReference>
<dbReference type="PROSITE" id="PS00139">
    <property type="entry name" value="THIOL_PROTEASE_CYS"/>
    <property type="match status" value="1"/>
</dbReference>
<sequence>MARILLLITALAVCNGYLQYPDNENDLQELYRIWKGEYEKIYDGHEDKKSYRTFKENIHHINQLNKLYDGRTGFELNQFADMTPSEFQQRVLMSKRTAPVFTRDRYAEFDQTNPLPESFDWRDKKMVTGVKDQGSVGTCWAFSTVGNIEGQWAMQGHPLSNFSVEQVVDCDGTEDVPDQKADCGVFGGWPFLAYQYIERQGGLESWDDYGYCSGNGKCFVCPAKGYNKTLCGPPVPYCLKNESCEAKIDLSKFVPGLKVTGWNAISKNETAIAYGLMKTGPLSVALNAEKLQFYKFGIFEPHFCDPSLLDHAVLLVGFGTEKTLFGTKDFWWVKNSWGAKWGYHGYFKIKRGAGMCGINTQVTSAVLMK</sequence>
<gene>
    <name evidence="10" type="ORF">LOTGIDRAFT_159961</name>
</gene>
<dbReference type="SMART" id="SM00645">
    <property type="entry name" value="Pept_C1"/>
    <property type="match status" value="1"/>
</dbReference>
<dbReference type="AlphaFoldDB" id="V4AP27"/>
<dbReference type="OrthoDB" id="65740at2759"/>
<dbReference type="InterPro" id="IPR000668">
    <property type="entry name" value="Peptidase_C1A_C"/>
</dbReference>
<keyword evidence="3" id="KW-0378">Hydrolase</keyword>
<dbReference type="Pfam" id="PF00112">
    <property type="entry name" value="Peptidase_C1"/>
    <property type="match status" value="1"/>
</dbReference>
<evidence type="ECO:0000256" key="7">
    <source>
        <dbReference type="SAM" id="SignalP"/>
    </source>
</evidence>
<dbReference type="RefSeq" id="XP_009052898.1">
    <property type="nucleotide sequence ID" value="XM_009054650.1"/>
</dbReference>
<dbReference type="PRINTS" id="PR00705">
    <property type="entry name" value="PAPAIN"/>
</dbReference>
<dbReference type="PANTHER" id="PTHR12411">
    <property type="entry name" value="CYSTEINE PROTEASE FAMILY C1-RELATED"/>
    <property type="match status" value="1"/>
</dbReference>
<evidence type="ECO:0000256" key="6">
    <source>
        <dbReference type="ARBA" id="ARBA00023157"/>
    </source>
</evidence>
<dbReference type="OMA" id="THGVTKF"/>
<dbReference type="GO" id="GO:0008234">
    <property type="term" value="F:cysteine-type peptidase activity"/>
    <property type="evidence" value="ECO:0007669"/>
    <property type="project" value="UniProtKB-KW"/>
</dbReference>